<dbReference type="AlphaFoldDB" id="A0A2K9NKJ9"/>
<feature type="domain" description="Serine aminopeptidase S33" evidence="1">
    <location>
        <begin position="161"/>
        <end position="257"/>
    </location>
</feature>
<dbReference type="PANTHER" id="PTHR43265:SF1">
    <property type="entry name" value="ESTERASE ESTD"/>
    <property type="match status" value="1"/>
</dbReference>
<dbReference type="Proteomes" id="UP000234752">
    <property type="component" value="Plasmid unnamed1"/>
</dbReference>
<dbReference type="Pfam" id="PF12146">
    <property type="entry name" value="Hydrolase_4"/>
    <property type="match status" value="1"/>
</dbReference>
<organism evidence="2 3">
    <name type="scientific">Niveispirillum cyanobacteriorum</name>
    <dbReference type="NCBI Taxonomy" id="1612173"/>
    <lineage>
        <taxon>Bacteria</taxon>
        <taxon>Pseudomonadati</taxon>
        <taxon>Pseudomonadota</taxon>
        <taxon>Alphaproteobacteria</taxon>
        <taxon>Rhodospirillales</taxon>
        <taxon>Azospirillaceae</taxon>
        <taxon>Niveispirillum</taxon>
    </lineage>
</organism>
<geneLocation type="plasmid" evidence="2 3">
    <name>unnamed1</name>
</geneLocation>
<dbReference type="KEGG" id="ncb:C0V82_24905"/>
<dbReference type="InterPro" id="IPR029058">
    <property type="entry name" value="AB_hydrolase_fold"/>
</dbReference>
<keyword evidence="3" id="KW-1185">Reference proteome</keyword>
<evidence type="ECO:0000313" key="2">
    <source>
        <dbReference type="EMBL" id="AUN33581.1"/>
    </source>
</evidence>
<protein>
    <submittedName>
        <fullName evidence="2">Alpha/beta hydrolase</fullName>
    </submittedName>
</protein>
<dbReference type="InterPro" id="IPR053145">
    <property type="entry name" value="AB_hydrolase_Est10"/>
</dbReference>
<keyword evidence="2" id="KW-0378">Hydrolase</keyword>
<dbReference type="GO" id="GO:0052689">
    <property type="term" value="F:carboxylic ester hydrolase activity"/>
    <property type="evidence" value="ECO:0007669"/>
    <property type="project" value="TreeGrafter"/>
</dbReference>
<evidence type="ECO:0000313" key="3">
    <source>
        <dbReference type="Proteomes" id="UP000234752"/>
    </source>
</evidence>
<name>A0A2K9NKJ9_9PROT</name>
<dbReference type="EMBL" id="CP025613">
    <property type="protein sequence ID" value="AUN33581.1"/>
    <property type="molecule type" value="Genomic_DNA"/>
</dbReference>
<sequence>MKSRSCASFDIICKSLHIMGRLNREFEATMRVLMLCLATLLMAVTPAGAADHCAVGVYRFEDGGFIDVAPGAGDGLRWRLPDGRTGALTEQAGAGWTSTMGWTGRPDGTEITLDCAQGNLRFNGRMAARIALRVVETQFAVDGAMLAGRLLLPEGGDKVPLVVLVHGAERTAARQSYALQRMFPAAGIAAFVYDKRGTGASTGHYTHDFATLAADAVAAMAEARRLAGKRVTRAGYQAGSQGGWVAPLAARMEPVDFVIVSFGLAVSPAAAEHELLATDMARAGFGAAETKKALELSQAIETLIDSNFQSGYERIAELRSRYSPEPWFSKARGSVVAPVLAMDEAQLRQVGPGIAPGISLYYDPMPVLRNLTVPQLWVLAGDDAVAPPGETMRRLAYLTAAGRHVTSALYPGADHGLYLYETYASGERVSTRAPDGYFTMMRDFIQEGRIKGNYGATLAGPNP</sequence>
<dbReference type="Gene3D" id="3.40.50.1820">
    <property type="entry name" value="alpha/beta hydrolase"/>
    <property type="match status" value="1"/>
</dbReference>
<reference evidence="2 3" key="1">
    <citation type="submission" date="2017-12" db="EMBL/GenBank/DDBJ databases">
        <title>Genomes of bacteria within cyanobacterial aggregates.</title>
        <authorList>
            <person name="Cai H."/>
        </authorList>
    </citation>
    <scope>NUCLEOTIDE SEQUENCE [LARGE SCALE GENOMIC DNA]</scope>
    <source>
        <strain evidence="2 3">TH16</strain>
        <plasmid evidence="2 3">unnamed1</plasmid>
    </source>
</reference>
<dbReference type="InterPro" id="IPR022742">
    <property type="entry name" value="Hydrolase_4"/>
</dbReference>
<gene>
    <name evidence="2" type="ORF">C0V82_24905</name>
</gene>
<dbReference type="PANTHER" id="PTHR43265">
    <property type="entry name" value="ESTERASE ESTD"/>
    <property type="match status" value="1"/>
</dbReference>
<proteinExistence type="predicted"/>
<evidence type="ECO:0000259" key="1">
    <source>
        <dbReference type="Pfam" id="PF12146"/>
    </source>
</evidence>
<keyword evidence="2" id="KW-0614">Plasmid</keyword>
<dbReference type="SUPFAM" id="SSF53474">
    <property type="entry name" value="alpha/beta-Hydrolases"/>
    <property type="match status" value="1"/>
</dbReference>
<accession>A0A2K9NKJ9</accession>